<dbReference type="Proteomes" id="UP000315724">
    <property type="component" value="Chromosome"/>
</dbReference>
<accession>A0A517QMF4</accession>
<name>A0A517QMF4_9PLAN</name>
<feature type="domain" description="Flagellar motor switch protein FliG middle" evidence="4">
    <location>
        <begin position="111"/>
        <end position="182"/>
    </location>
</feature>
<dbReference type="PRINTS" id="PR00954">
    <property type="entry name" value="FLGMOTORFLIG"/>
</dbReference>
<dbReference type="GO" id="GO:0003774">
    <property type="term" value="F:cytoskeletal motor activity"/>
    <property type="evidence" value="ECO:0007669"/>
    <property type="project" value="InterPro"/>
</dbReference>
<proteinExistence type="predicted"/>
<dbReference type="InterPro" id="IPR011002">
    <property type="entry name" value="FliG_a-hlx"/>
</dbReference>
<dbReference type="EMBL" id="CP036267">
    <property type="protein sequence ID" value="QDT32816.1"/>
    <property type="molecule type" value="Genomic_DNA"/>
</dbReference>
<keyword evidence="5" id="KW-0966">Cell projection</keyword>
<feature type="coiled-coil region" evidence="1">
    <location>
        <begin position="203"/>
        <end position="230"/>
    </location>
</feature>
<dbReference type="GO" id="GO:0071973">
    <property type="term" value="P:bacterial-type flagellum-dependent cell motility"/>
    <property type="evidence" value="ECO:0007669"/>
    <property type="project" value="InterPro"/>
</dbReference>
<evidence type="ECO:0000256" key="1">
    <source>
        <dbReference type="SAM" id="Coils"/>
    </source>
</evidence>
<gene>
    <name evidence="5" type="primary">fliG</name>
    <name evidence="5" type="ORF">Mal48_20630</name>
</gene>
<evidence type="ECO:0000259" key="3">
    <source>
        <dbReference type="Pfam" id="PF01706"/>
    </source>
</evidence>
<organism evidence="5 6">
    <name type="scientific">Thalassoglobus polymorphus</name>
    <dbReference type="NCBI Taxonomy" id="2527994"/>
    <lineage>
        <taxon>Bacteria</taxon>
        <taxon>Pseudomonadati</taxon>
        <taxon>Planctomycetota</taxon>
        <taxon>Planctomycetia</taxon>
        <taxon>Planctomycetales</taxon>
        <taxon>Planctomycetaceae</taxon>
        <taxon>Thalassoglobus</taxon>
    </lineage>
</organism>
<dbReference type="PANTHER" id="PTHR30534">
    <property type="entry name" value="FLAGELLAR MOTOR SWITCH PROTEIN FLIG"/>
    <property type="match status" value="1"/>
</dbReference>
<dbReference type="Gene3D" id="1.10.220.30">
    <property type="match status" value="2"/>
</dbReference>
<dbReference type="InterPro" id="IPR023087">
    <property type="entry name" value="Flg_Motor_Flig_C"/>
</dbReference>
<dbReference type="GO" id="GO:0006935">
    <property type="term" value="P:chemotaxis"/>
    <property type="evidence" value="ECO:0007669"/>
    <property type="project" value="InterPro"/>
</dbReference>
<sequence length="315" mass="36122">MPAVAGNERRVLTLLRLLNDDARNSVFASLPDEIRTELQNKIRTEAGRFPSQKRIEELIDEFQRLFRLAEKIRGPQLKMHTPDEDDSEVDEEIYLLTGKSNRDLEKMNLFQLAAVLDEESPRTVALLLQNLSSPRVADLLKQISPQQRQAVVLELARNPQAPEVVFEKIAATTIQRATSYPTQKKELVDPILRMADVFREIDKNDRRELIDSLREENEEVAMELQKAMYRFEDLLDLEDRQVQEVLAQIDSNTLQEALFEAESELVEKIMSNLSRRAASTLREELAYQRPLSPTQQKAARDKIAQAIGTADEELA</sequence>
<dbReference type="Pfam" id="PF01706">
    <property type="entry name" value="FliG_C"/>
    <property type="match status" value="1"/>
</dbReference>
<keyword evidence="1" id="KW-0175">Coiled coil</keyword>
<feature type="domain" description="Flagellar motor switch protein FliG C-terminal" evidence="3">
    <location>
        <begin position="211"/>
        <end position="312"/>
    </location>
</feature>
<dbReference type="RefSeq" id="WP_145198366.1">
    <property type="nucleotide sequence ID" value="NZ_CP036267.1"/>
</dbReference>
<dbReference type="Pfam" id="PF14841">
    <property type="entry name" value="FliG_M"/>
    <property type="match status" value="1"/>
</dbReference>
<keyword evidence="6" id="KW-1185">Reference proteome</keyword>
<dbReference type="PANTHER" id="PTHR30534:SF0">
    <property type="entry name" value="FLAGELLAR MOTOR SWITCH PROTEIN FLIG"/>
    <property type="match status" value="1"/>
</dbReference>
<evidence type="ECO:0000259" key="4">
    <source>
        <dbReference type="Pfam" id="PF14841"/>
    </source>
</evidence>
<dbReference type="InterPro" id="IPR000090">
    <property type="entry name" value="Flg_Motor_Flig"/>
</dbReference>
<evidence type="ECO:0000313" key="5">
    <source>
        <dbReference type="EMBL" id="QDT32816.1"/>
    </source>
</evidence>
<evidence type="ECO:0000313" key="6">
    <source>
        <dbReference type="Proteomes" id="UP000315724"/>
    </source>
</evidence>
<dbReference type="KEGG" id="tpol:Mal48_20630"/>
<dbReference type="SUPFAM" id="SSF48029">
    <property type="entry name" value="FliG"/>
    <property type="match status" value="1"/>
</dbReference>
<keyword evidence="5" id="KW-0282">Flagellum</keyword>
<feature type="region of interest" description="Disordered" evidence="2">
    <location>
        <begin position="287"/>
        <end position="315"/>
    </location>
</feature>
<evidence type="ECO:0000256" key="2">
    <source>
        <dbReference type="SAM" id="MobiDB-lite"/>
    </source>
</evidence>
<dbReference type="AlphaFoldDB" id="A0A517QMF4"/>
<reference evidence="5 6" key="1">
    <citation type="submission" date="2019-02" db="EMBL/GenBank/DDBJ databases">
        <title>Deep-cultivation of Planctomycetes and their phenomic and genomic characterization uncovers novel biology.</title>
        <authorList>
            <person name="Wiegand S."/>
            <person name="Jogler M."/>
            <person name="Boedeker C."/>
            <person name="Pinto D."/>
            <person name="Vollmers J."/>
            <person name="Rivas-Marin E."/>
            <person name="Kohn T."/>
            <person name="Peeters S.H."/>
            <person name="Heuer A."/>
            <person name="Rast P."/>
            <person name="Oberbeckmann S."/>
            <person name="Bunk B."/>
            <person name="Jeske O."/>
            <person name="Meyerdierks A."/>
            <person name="Storesund J.E."/>
            <person name="Kallscheuer N."/>
            <person name="Luecker S."/>
            <person name="Lage O.M."/>
            <person name="Pohl T."/>
            <person name="Merkel B.J."/>
            <person name="Hornburger P."/>
            <person name="Mueller R.-W."/>
            <person name="Bruemmer F."/>
            <person name="Labrenz M."/>
            <person name="Spormann A.M."/>
            <person name="Op den Camp H."/>
            <person name="Overmann J."/>
            <person name="Amann R."/>
            <person name="Jetten M.S.M."/>
            <person name="Mascher T."/>
            <person name="Medema M.H."/>
            <person name="Devos D.P."/>
            <person name="Kaster A.-K."/>
            <person name="Ovreas L."/>
            <person name="Rohde M."/>
            <person name="Galperin M.Y."/>
            <person name="Jogler C."/>
        </authorList>
    </citation>
    <scope>NUCLEOTIDE SEQUENCE [LARGE SCALE GENOMIC DNA]</scope>
    <source>
        <strain evidence="5 6">Mal48</strain>
    </source>
</reference>
<dbReference type="OrthoDB" id="9780302at2"/>
<protein>
    <submittedName>
        <fullName evidence="5">Flagellar motor switch protein FliG</fullName>
    </submittedName>
</protein>
<keyword evidence="5" id="KW-0969">Cilium</keyword>
<dbReference type="InterPro" id="IPR032779">
    <property type="entry name" value="FliG_M"/>
</dbReference>
<dbReference type="GO" id="GO:0009288">
    <property type="term" value="C:bacterial-type flagellum"/>
    <property type="evidence" value="ECO:0007669"/>
    <property type="project" value="InterPro"/>
</dbReference>